<dbReference type="EMBL" id="QLTW01000253">
    <property type="protein sequence ID" value="MBT9145984.1"/>
    <property type="molecule type" value="Genomic_DNA"/>
</dbReference>
<protein>
    <submittedName>
        <fullName evidence="3">General stress protein 69</fullName>
        <ecNumber evidence="3">1.1.1.-</ecNumber>
    </submittedName>
</protein>
<accession>A0A9E2BIS8</accession>
<sequence length="144" mass="15882">MQYNLFGNTGMYVSELCLGTMTIGGRGYWEAIGTLGASMATELLGTFYENGGDFIDSADGYGFGKSEEFVGEALKKLDIPREEWVIATKGMLRMGPGVNNVGLSKKHITEAINGSLKRLQVDYIDLYQIHGWIHSLQSKKLLVH</sequence>
<dbReference type="InterPro" id="IPR023210">
    <property type="entry name" value="NADP_OxRdtase_dom"/>
</dbReference>
<gene>
    <name evidence="3" type="primary">yhdN</name>
    <name evidence="3" type="ORF">DDT42_01863</name>
</gene>
<dbReference type="EC" id="1.1.1.-" evidence="3"/>
<evidence type="ECO:0000313" key="3">
    <source>
        <dbReference type="EMBL" id="MBT9145984.1"/>
    </source>
</evidence>
<reference evidence="3 4" key="1">
    <citation type="journal article" date="2021" name="bioRxiv">
        <title>Unique metabolic strategies in Hadean analogues reveal hints for primordial physiology.</title>
        <authorList>
            <person name="Nobu M.K."/>
            <person name="Nakai R."/>
            <person name="Tamazawa S."/>
            <person name="Mori H."/>
            <person name="Toyoda A."/>
            <person name="Ijiri A."/>
            <person name="Suzuki S."/>
            <person name="Kurokawa K."/>
            <person name="Kamagata Y."/>
            <person name="Tamaki H."/>
        </authorList>
    </citation>
    <scope>NUCLEOTIDE SEQUENCE [LARGE SCALE GENOMIC DNA]</scope>
    <source>
        <strain evidence="3">BS525</strain>
    </source>
</reference>
<feature type="domain" description="NADP-dependent oxidoreductase" evidence="2">
    <location>
        <begin position="15"/>
        <end position="137"/>
    </location>
</feature>
<keyword evidence="1 3" id="KW-0560">Oxidoreductase</keyword>
<dbReference type="GO" id="GO:0016491">
    <property type="term" value="F:oxidoreductase activity"/>
    <property type="evidence" value="ECO:0007669"/>
    <property type="project" value="UniProtKB-KW"/>
</dbReference>
<proteinExistence type="predicted"/>
<dbReference type="Gene3D" id="3.20.20.100">
    <property type="entry name" value="NADP-dependent oxidoreductase domain"/>
    <property type="match status" value="1"/>
</dbReference>
<dbReference type="SUPFAM" id="SSF51430">
    <property type="entry name" value="NAD(P)-linked oxidoreductase"/>
    <property type="match status" value="1"/>
</dbReference>
<dbReference type="InterPro" id="IPR036812">
    <property type="entry name" value="NAD(P)_OxRdtase_dom_sf"/>
</dbReference>
<dbReference type="AlphaFoldDB" id="A0A9E2BIS8"/>
<comment type="caution">
    <text evidence="3">The sequence shown here is derived from an EMBL/GenBank/DDBJ whole genome shotgun (WGS) entry which is preliminary data.</text>
</comment>
<dbReference type="InterPro" id="IPR050523">
    <property type="entry name" value="AKR_Detox_Biosynth"/>
</dbReference>
<name>A0A9E2BIS8_PSYF1</name>
<evidence type="ECO:0000256" key="1">
    <source>
        <dbReference type="ARBA" id="ARBA00023002"/>
    </source>
</evidence>
<dbReference type="PANTHER" id="PTHR43364">
    <property type="entry name" value="NADH-SPECIFIC METHYLGLYOXAL REDUCTASE-RELATED"/>
    <property type="match status" value="1"/>
</dbReference>
<dbReference type="Pfam" id="PF00248">
    <property type="entry name" value="Aldo_ket_red"/>
    <property type="match status" value="1"/>
</dbReference>
<dbReference type="PANTHER" id="PTHR43364:SF4">
    <property type="entry name" value="NAD(P)-LINKED OXIDOREDUCTASE SUPERFAMILY PROTEIN"/>
    <property type="match status" value="1"/>
</dbReference>
<evidence type="ECO:0000313" key="4">
    <source>
        <dbReference type="Proteomes" id="UP000811545"/>
    </source>
</evidence>
<organism evidence="3 4">
    <name type="scientific">Psychracetigena formicireducens</name>
    <dbReference type="NCBI Taxonomy" id="2986056"/>
    <lineage>
        <taxon>Bacteria</taxon>
        <taxon>Bacillati</taxon>
        <taxon>Candidatus Lithacetigenota</taxon>
        <taxon>Candidatus Psychracetigena</taxon>
    </lineage>
</organism>
<evidence type="ECO:0000259" key="2">
    <source>
        <dbReference type="Pfam" id="PF00248"/>
    </source>
</evidence>
<dbReference type="Proteomes" id="UP000811545">
    <property type="component" value="Unassembled WGS sequence"/>
</dbReference>